<comment type="similarity">
    <text evidence="2 4">Belongs to the bacterial solute-binding protein 3 family.</text>
</comment>
<dbReference type="Proteomes" id="UP000027946">
    <property type="component" value="Unassembled WGS sequence"/>
</dbReference>
<dbReference type="SMART" id="SM00062">
    <property type="entry name" value="PBPb"/>
    <property type="match status" value="1"/>
</dbReference>
<comment type="caution">
    <text evidence="7">The sequence shown here is derived from an EMBL/GenBank/DDBJ whole genome shotgun (WGS) entry which is preliminary data.</text>
</comment>
<keyword evidence="8" id="KW-1185">Reference proteome</keyword>
<dbReference type="CDD" id="cd00996">
    <property type="entry name" value="PBP2_AatB_like"/>
    <property type="match status" value="1"/>
</dbReference>
<evidence type="ECO:0000313" key="7">
    <source>
        <dbReference type="EMBL" id="KDR94702.1"/>
    </source>
</evidence>
<dbReference type="eggNOG" id="COG0834">
    <property type="taxonomic scope" value="Bacteria"/>
</dbReference>
<dbReference type="InterPro" id="IPR018313">
    <property type="entry name" value="SBP_3_CS"/>
</dbReference>
<dbReference type="PROSITE" id="PS51257">
    <property type="entry name" value="PROKAR_LIPOPROTEIN"/>
    <property type="match status" value="1"/>
</dbReference>
<gene>
    <name evidence="7" type="primary">fliY</name>
    <name evidence="7" type="ORF">CLIT_13c00240</name>
</gene>
<dbReference type="PANTHER" id="PTHR35936:SF34">
    <property type="entry name" value="ABC TRANSPORTER EXTRACELLULAR-BINDING PROTEIN YCKB-RELATED"/>
    <property type="match status" value="1"/>
</dbReference>
<dbReference type="SMART" id="SM00079">
    <property type="entry name" value="PBPe"/>
    <property type="match status" value="1"/>
</dbReference>
<protein>
    <submittedName>
        <fullName evidence="7">Cystine-binding periplasmic protein FliY</fullName>
    </submittedName>
</protein>
<dbReference type="AlphaFoldDB" id="A0A069RKF8"/>
<evidence type="ECO:0000256" key="4">
    <source>
        <dbReference type="RuleBase" id="RU003744"/>
    </source>
</evidence>
<dbReference type="InterPro" id="IPR001320">
    <property type="entry name" value="Iontro_rcpt_C"/>
</dbReference>
<evidence type="ECO:0000256" key="2">
    <source>
        <dbReference type="ARBA" id="ARBA00010333"/>
    </source>
</evidence>
<proteinExistence type="inferred from homology"/>
<feature type="domain" description="Solute-binding protein family 3/N-terminal" evidence="5">
    <location>
        <begin position="42"/>
        <end position="267"/>
    </location>
</feature>
<dbReference type="GO" id="GO:0015276">
    <property type="term" value="F:ligand-gated monoatomic ion channel activity"/>
    <property type="evidence" value="ECO:0007669"/>
    <property type="project" value="InterPro"/>
</dbReference>
<evidence type="ECO:0000313" key="8">
    <source>
        <dbReference type="Proteomes" id="UP000027946"/>
    </source>
</evidence>
<dbReference type="STRING" id="1121324.CLIT_13c00240"/>
<dbReference type="EMBL" id="JJMM01000013">
    <property type="protein sequence ID" value="KDR94702.1"/>
    <property type="molecule type" value="Genomic_DNA"/>
</dbReference>
<sequence>MKKRLLTLISLVIMGTLIFAGCGQKEESSADESLQKIKEKGEFVVGLDDSFPPMGFRDESGEIVGFDIDLAKEAASRMGVNVTFKPVDWDGVILSLKNGDIDVIWNGLTITEDRKKNIAFTNPYLSNNQIIVVQKNSDIQSKGDFEGKTVGIQMGSTAQEALDNNADFTDSLKEVRKYSNNVEALLDLKAGRLEGVVVDGVVGRYYIAENKAADDYRVLSDDLGKESYGVGLRQEDAAFLGELNKALEEMKEDGTAAEISKKWFGEDIVVK</sequence>
<evidence type="ECO:0000256" key="3">
    <source>
        <dbReference type="ARBA" id="ARBA00022729"/>
    </source>
</evidence>
<organism evidence="7 8">
    <name type="scientific">Peptoclostridium litorale DSM 5388</name>
    <dbReference type="NCBI Taxonomy" id="1121324"/>
    <lineage>
        <taxon>Bacteria</taxon>
        <taxon>Bacillati</taxon>
        <taxon>Bacillota</taxon>
        <taxon>Clostridia</taxon>
        <taxon>Peptostreptococcales</taxon>
        <taxon>Peptoclostridiaceae</taxon>
        <taxon>Peptoclostridium</taxon>
    </lineage>
</organism>
<dbReference type="Gene3D" id="3.40.190.10">
    <property type="entry name" value="Periplasmic binding protein-like II"/>
    <property type="match status" value="2"/>
</dbReference>
<dbReference type="GO" id="GO:0016020">
    <property type="term" value="C:membrane"/>
    <property type="evidence" value="ECO:0007669"/>
    <property type="project" value="InterPro"/>
</dbReference>
<reference evidence="7 8" key="1">
    <citation type="submission" date="2014-03" db="EMBL/GenBank/DDBJ databases">
        <title>Genome sequence of Clostridium litorale W6, DSM 5388.</title>
        <authorList>
            <person name="Poehlein A."/>
            <person name="Jagirdar A."/>
            <person name="Khonsari B."/>
            <person name="Chibani C.M."/>
            <person name="Gutierrez Gutierrez D.A."/>
            <person name="Davydova E."/>
            <person name="Alghaithi H.S."/>
            <person name="Nair K.P."/>
            <person name="Dhamotharan K."/>
            <person name="Chandran L."/>
            <person name="G W."/>
            <person name="Daniel R."/>
        </authorList>
    </citation>
    <scope>NUCLEOTIDE SEQUENCE [LARGE SCALE GENOMIC DNA]</scope>
    <source>
        <strain evidence="7 8">W6</strain>
    </source>
</reference>
<dbReference type="InterPro" id="IPR001638">
    <property type="entry name" value="Solute-binding_3/MltF_N"/>
</dbReference>
<feature type="domain" description="Ionotropic glutamate receptor C-terminal" evidence="6">
    <location>
        <begin position="42"/>
        <end position="266"/>
    </location>
</feature>
<dbReference type="GO" id="GO:0030313">
    <property type="term" value="C:cell envelope"/>
    <property type="evidence" value="ECO:0007669"/>
    <property type="project" value="UniProtKB-SubCell"/>
</dbReference>
<evidence type="ECO:0000259" key="5">
    <source>
        <dbReference type="SMART" id="SM00062"/>
    </source>
</evidence>
<dbReference type="SUPFAM" id="SSF53850">
    <property type="entry name" value="Periplasmic binding protein-like II"/>
    <property type="match status" value="1"/>
</dbReference>
<accession>A0A069RKF8</accession>
<dbReference type="RefSeq" id="WP_038265759.1">
    <property type="nucleotide sequence ID" value="NZ_FSRH01000017.1"/>
</dbReference>
<dbReference type="OrthoDB" id="9775197at2"/>
<dbReference type="PANTHER" id="PTHR35936">
    <property type="entry name" value="MEMBRANE-BOUND LYTIC MUREIN TRANSGLYCOSYLASE F"/>
    <property type="match status" value="1"/>
</dbReference>
<dbReference type="PROSITE" id="PS01039">
    <property type="entry name" value="SBP_BACTERIAL_3"/>
    <property type="match status" value="1"/>
</dbReference>
<comment type="subcellular location">
    <subcellularLocation>
        <location evidence="1">Cell envelope</location>
    </subcellularLocation>
</comment>
<evidence type="ECO:0000259" key="6">
    <source>
        <dbReference type="SMART" id="SM00079"/>
    </source>
</evidence>
<dbReference type="Pfam" id="PF00497">
    <property type="entry name" value="SBP_bac_3"/>
    <property type="match status" value="1"/>
</dbReference>
<evidence type="ECO:0000256" key="1">
    <source>
        <dbReference type="ARBA" id="ARBA00004196"/>
    </source>
</evidence>
<keyword evidence="3" id="KW-0732">Signal</keyword>
<name>A0A069RKF8_PEPLI</name>